<gene>
    <name evidence="3" type="ORF">AMETH_6527</name>
</gene>
<dbReference type="InterPro" id="IPR029033">
    <property type="entry name" value="His_PPase_superfam"/>
</dbReference>
<dbReference type="KEGG" id="amq:AMETH_6527"/>
<reference evidence="3 4" key="1">
    <citation type="submission" date="2014-07" db="EMBL/GenBank/DDBJ databases">
        <title>Whole Genome Sequence of the Amycolatopsis methanolica 239.</title>
        <authorList>
            <person name="Tang B."/>
        </authorList>
    </citation>
    <scope>NUCLEOTIDE SEQUENCE [LARGE SCALE GENOMIC DNA]</scope>
    <source>
        <strain evidence="3 4">239</strain>
    </source>
</reference>
<dbReference type="InterPro" id="IPR050275">
    <property type="entry name" value="PGM_Phosphatase"/>
</dbReference>
<feature type="binding site" evidence="2">
    <location>
        <position position="61"/>
    </location>
    <ligand>
        <name>substrate</name>
    </ligand>
</feature>
<dbReference type="STRING" id="1068978.AMETH_6527"/>
<proteinExistence type="predicted"/>
<evidence type="ECO:0000256" key="1">
    <source>
        <dbReference type="PIRSR" id="PIRSR613078-1"/>
    </source>
</evidence>
<evidence type="ECO:0000313" key="3">
    <source>
        <dbReference type="EMBL" id="AIJ26619.1"/>
    </source>
</evidence>
<dbReference type="AlphaFoldDB" id="A0A076MZE3"/>
<organism evidence="3 4">
    <name type="scientific">Amycolatopsis methanolica 239</name>
    <dbReference type="NCBI Taxonomy" id="1068978"/>
    <lineage>
        <taxon>Bacteria</taxon>
        <taxon>Bacillati</taxon>
        <taxon>Actinomycetota</taxon>
        <taxon>Actinomycetes</taxon>
        <taxon>Pseudonocardiales</taxon>
        <taxon>Pseudonocardiaceae</taxon>
        <taxon>Amycolatopsis</taxon>
        <taxon>Amycolatopsis methanolica group</taxon>
    </lineage>
</organism>
<evidence type="ECO:0000313" key="4">
    <source>
        <dbReference type="Proteomes" id="UP000062973"/>
    </source>
</evidence>
<dbReference type="eggNOG" id="COG0406">
    <property type="taxonomic scope" value="Bacteria"/>
</dbReference>
<accession>A0A076MZE3</accession>
<dbReference type="Pfam" id="PF00300">
    <property type="entry name" value="His_Phos_1"/>
    <property type="match status" value="1"/>
</dbReference>
<keyword evidence="4" id="KW-1185">Reference proteome</keyword>
<dbReference type="GO" id="GO:0016791">
    <property type="term" value="F:phosphatase activity"/>
    <property type="evidence" value="ECO:0007669"/>
    <property type="project" value="TreeGrafter"/>
</dbReference>
<protein>
    <submittedName>
        <fullName evidence="3">Phosphoglycerate mutase</fullName>
    </submittedName>
</protein>
<name>A0A076MZE3_AMYME</name>
<dbReference type="Gene3D" id="3.40.50.1240">
    <property type="entry name" value="Phosphoglycerate mutase-like"/>
    <property type="match status" value="1"/>
</dbReference>
<dbReference type="InterPro" id="IPR013078">
    <property type="entry name" value="His_Pase_superF_clade-1"/>
</dbReference>
<dbReference type="EMBL" id="CP009110">
    <property type="protein sequence ID" value="AIJ26619.1"/>
    <property type="molecule type" value="Genomic_DNA"/>
</dbReference>
<dbReference type="PATRIC" id="fig|1068978.7.peg.7016"/>
<sequence length="201" mass="21626">MGTRLLLVRHGETEWHAENRYAGTSEVGLTERGRRQAEGLAAYLNSAGEPVTALYRSPQGRAQVTAEPSARALGLEPVVLDELREVHFGIAEGKVLSELDPQVVAAFRADPVAGAFPGAEPTAEAARRGAAALRGIAKRENGGRVLVVAHNTLIRVTLCELLGIPVRDYRRVFPRLENAAITEIGIDGDATSLRRFNLPTS</sequence>
<dbReference type="Proteomes" id="UP000062973">
    <property type="component" value="Chromosome"/>
</dbReference>
<dbReference type="SMART" id="SM00855">
    <property type="entry name" value="PGAM"/>
    <property type="match status" value="1"/>
</dbReference>
<feature type="active site" description="Tele-phosphohistidine intermediate" evidence="1">
    <location>
        <position position="10"/>
    </location>
</feature>
<dbReference type="GO" id="GO:0005737">
    <property type="term" value="C:cytoplasm"/>
    <property type="evidence" value="ECO:0007669"/>
    <property type="project" value="TreeGrafter"/>
</dbReference>
<evidence type="ECO:0000256" key="2">
    <source>
        <dbReference type="PIRSR" id="PIRSR613078-2"/>
    </source>
</evidence>
<dbReference type="PANTHER" id="PTHR48100:SF1">
    <property type="entry name" value="HISTIDINE PHOSPHATASE FAMILY PROTEIN-RELATED"/>
    <property type="match status" value="1"/>
</dbReference>
<feature type="active site" description="Proton donor/acceptor" evidence="1">
    <location>
        <position position="85"/>
    </location>
</feature>
<dbReference type="CDD" id="cd07067">
    <property type="entry name" value="HP_PGM_like"/>
    <property type="match status" value="1"/>
</dbReference>
<dbReference type="PANTHER" id="PTHR48100">
    <property type="entry name" value="BROAD-SPECIFICITY PHOSPHATASE YOR283W-RELATED"/>
    <property type="match status" value="1"/>
</dbReference>
<dbReference type="SUPFAM" id="SSF53254">
    <property type="entry name" value="Phosphoglycerate mutase-like"/>
    <property type="match status" value="1"/>
</dbReference>
<dbReference type="RefSeq" id="WP_017985391.1">
    <property type="nucleotide sequence ID" value="NZ_AQUL01000001.1"/>
</dbReference>
<dbReference type="OrthoDB" id="9793115at2"/>
<dbReference type="HOGENOM" id="CLU_033323_8_4_11"/>